<keyword evidence="2" id="KW-0805">Transcription regulation</keyword>
<evidence type="ECO:0000259" key="6">
    <source>
        <dbReference type="Pfam" id="PF04542"/>
    </source>
</evidence>
<dbReference type="InterPro" id="IPR013249">
    <property type="entry name" value="RNA_pol_sigma70_r4_t2"/>
</dbReference>
<evidence type="ECO:0000256" key="4">
    <source>
        <dbReference type="ARBA" id="ARBA00023125"/>
    </source>
</evidence>
<comment type="caution">
    <text evidence="8">The sequence shown here is derived from an EMBL/GenBank/DDBJ whole genome shotgun (WGS) entry which is preliminary data.</text>
</comment>
<dbReference type="Gene3D" id="1.10.10.10">
    <property type="entry name" value="Winged helix-like DNA-binding domain superfamily/Winged helix DNA-binding domain"/>
    <property type="match status" value="1"/>
</dbReference>
<evidence type="ECO:0000256" key="2">
    <source>
        <dbReference type="ARBA" id="ARBA00023015"/>
    </source>
</evidence>
<dbReference type="InterPro" id="IPR014284">
    <property type="entry name" value="RNA_pol_sigma-70_dom"/>
</dbReference>
<dbReference type="AlphaFoldDB" id="A0A1A5YJC1"/>
<evidence type="ECO:0000256" key="1">
    <source>
        <dbReference type="ARBA" id="ARBA00010641"/>
    </source>
</evidence>
<dbReference type="InterPro" id="IPR036388">
    <property type="entry name" value="WH-like_DNA-bd_sf"/>
</dbReference>
<name>A0A1A5YJC1_9BACL</name>
<dbReference type="Pfam" id="PF08281">
    <property type="entry name" value="Sigma70_r4_2"/>
    <property type="match status" value="1"/>
</dbReference>
<dbReference type="PANTHER" id="PTHR43133:SF8">
    <property type="entry name" value="RNA POLYMERASE SIGMA FACTOR HI_1459-RELATED"/>
    <property type="match status" value="1"/>
</dbReference>
<dbReference type="NCBIfam" id="TIGR02937">
    <property type="entry name" value="sigma70-ECF"/>
    <property type="match status" value="1"/>
</dbReference>
<gene>
    <name evidence="8" type="ORF">A7K91_10600</name>
</gene>
<dbReference type="OrthoDB" id="2381154at2"/>
<accession>A0A1A5YJC1</accession>
<keyword evidence="4" id="KW-0238">DNA-binding</keyword>
<keyword evidence="5" id="KW-0804">Transcription</keyword>
<evidence type="ECO:0008006" key="10">
    <source>
        <dbReference type="Google" id="ProtNLM"/>
    </source>
</evidence>
<dbReference type="InterPro" id="IPR007627">
    <property type="entry name" value="RNA_pol_sigma70_r2"/>
</dbReference>
<dbReference type="Proteomes" id="UP000092024">
    <property type="component" value="Unassembled WGS sequence"/>
</dbReference>
<keyword evidence="3" id="KW-0731">Sigma factor</keyword>
<dbReference type="GO" id="GO:0006352">
    <property type="term" value="P:DNA-templated transcription initiation"/>
    <property type="evidence" value="ECO:0007669"/>
    <property type="project" value="InterPro"/>
</dbReference>
<dbReference type="GO" id="GO:0003677">
    <property type="term" value="F:DNA binding"/>
    <property type="evidence" value="ECO:0007669"/>
    <property type="project" value="UniProtKB-KW"/>
</dbReference>
<proteinExistence type="inferred from homology"/>
<reference evidence="8 9" key="1">
    <citation type="submission" date="2016-05" db="EMBL/GenBank/DDBJ databases">
        <title>Paenibacillus oryzae. sp. nov., isolated from the rice root.</title>
        <authorList>
            <person name="Zhang J."/>
            <person name="Zhang X."/>
        </authorList>
    </citation>
    <scope>NUCLEOTIDE SEQUENCE [LARGE SCALE GENOMIC DNA]</scope>
    <source>
        <strain evidence="8 9">1DrF-4</strain>
    </source>
</reference>
<evidence type="ECO:0000313" key="9">
    <source>
        <dbReference type="Proteomes" id="UP000092024"/>
    </source>
</evidence>
<feature type="domain" description="RNA polymerase sigma-70 region 2" evidence="6">
    <location>
        <begin position="6"/>
        <end position="74"/>
    </location>
</feature>
<dbReference type="InterPro" id="IPR039425">
    <property type="entry name" value="RNA_pol_sigma-70-like"/>
</dbReference>
<dbReference type="SUPFAM" id="SSF88946">
    <property type="entry name" value="Sigma2 domain of RNA polymerase sigma factors"/>
    <property type="match status" value="1"/>
</dbReference>
<dbReference type="Pfam" id="PF04542">
    <property type="entry name" value="Sigma70_r2"/>
    <property type="match status" value="1"/>
</dbReference>
<organism evidence="8 9">
    <name type="scientific">Paenibacillus oryzae</name>
    <dbReference type="NCBI Taxonomy" id="1844972"/>
    <lineage>
        <taxon>Bacteria</taxon>
        <taxon>Bacillati</taxon>
        <taxon>Bacillota</taxon>
        <taxon>Bacilli</taxon>
        <taxon>Bacillales</taxon>
        <taxon>Paenibacillaceae</taxon>
        <taxon>Paenibacillus</taxon>
    </lineage>
</organism>
<evidence type="ECO:0000256" key="5">
    <source>
        <dbReference type="ARBA" id="ARBA00023163"/>
    </source>
</evidence>
<dbReference type="RefSeq" id="WP_068683202.1">
    <property type="nucleotide sequence ID" value="NZ_LYPA01000056.1"/>
</dbReference>
<dbReference type="InterPro" id="IPR013324">
    <property type="entry name" value="RNA_pol_sigma_r3/r4-like"/>
</dbReference>
<feature type="domain" description="RNA polymerase sigma factor 70 region 4 type 2" evidence="7">
    <location>
        <begin position="101"/>
        <end position="152"/>
    </location>
</feature>
<comment type="similarity">
    <text evidence="1">Belongs to the sigma-70 factor family. ECF subfamily.</text>
</comment>
<sequence>MWFEELVLPHLSGLSRYCRRLTNSGWDAEDLQQEVLLRAYLYLNARTGEPPLYMTSFLKRAARNIWIDKHRRQRGRSCDLPAEDLTRLPYRELEYARVRSIVETMAERLSAPQLELVLLADHYGYAVPDIAALTEKSIPSVRSALHRARHRLYSAHIDDKTGYSAAGRSLAAGELEHWCRLLLYSLPYRRFRPAGSCAISKR</sequence>
<protein>
    <recommendedName>
        <fullName evidence="10">RNA polymerase subunit sigma-24</fullName>
    </recommendedName>
</protein>
<dbReference type="InterPro" id="IPR013325">
    <property type="entry name" value="RNA_pol_sigma_r2"/>
</dbReference>
<evidence type="ECO:0000313" key="8">
    <source>
        <dbReference type="EMBL" id="OBR65495.1"/>
    </source>
</evidence>
<dbReference type="STRING" id="1844972.A7K91_10600"/>
<evidence type="ECO:0000259" key="7">
    <source>
        <dbReference type="Pfam" id="PF08281"/>
    </source>
</evidence>
<keyword evidence="9" id="KW-1185">Reference proteome</keyword>
<dbReference type="SUPFAM" id="SSF88659">
    <property type="entry name" value="Sigma3 and sigma4 domains of RNA polymerase sigma factors"/>
    <property type="match status" value="1"/>
</dbReference>
<dbReference type="GO" id="GO:0016987">
    <property type="term" value="F:sigma factor activity"/>
    <property type="evidence" value="ECO:0007669"/>
    <property type="project" value="UniProtKB-KW"/>
</dbReference>
<evidence type="ECO:0000256" key="3">
    <source>
        <dbReference type="ARBA" id="ARBA00023082"/>
    </source>
</evidence>
<dbReference type="EMBL" id="LYPA01000056">
    <property type="protein sequence ID" value="OBR65495.1"/>
    <property type="molecule type" value="Genomic_DNA"/>
</dbReference>
<dbReference type="Gene3D" id="1.10.1740.10">
    <property type="match status" value="1"/>
</dbReference>
<dbReference type="PANTHER" id="PTHR43133">
    <property type="entry name" value="RNA POLYMERASE ECF-TYPE SIGMA FACTO"/>
    <property type="match status" value="1"/>
</dbReference>